<accession>A0A1M4VF31</accession>
<evidence type="ECO:0000259" key="12">
    <source>
        <dbReference type="SMART" id="SM00845"/>
    </source>
</evidence>
<keyword evidence="13" id="KW-0808">Transferase</keyword>
<dbReference type="Proteomes" id="UP000184295">
    <property type="component" value="Unassembled WGS sequence"/>
</dbReference>
<keyword evidence="5 11" id="KW-0547">Nucleotide-binding</keyword>
<evidence type="ECO:0000313" key="14">
    <source>
        <dbReference type="Proteomes" id="UP000184295"/>
    </source>
</evidence>
<dbReference type="InterPro" id="IPR018027">
    <property type="entry name" value="Asn/Gln_amidotransferase"/>
</dbReference>
<dbReference type="GO" id="GO:0050566">
    <property type="term" value="F:asparaginyl-tRNA synthase (glutamine-hydrolyzing) activity"/>
    <property type="evidence" value="ECO:0007669"/>
    <property type="project" value="RHEA"/>
</dbReference>
<evidence type="ECO:0000256" key="1">
    <source>
        <dbReference type="ARBA" id="ARBA00005306"/>
    </source>
</evidence>
<dbReference type="PANTHER" id="PTHR11659">
    <property type="entry name" value="GLUTAMYL-TRNA GLN AMIDOTRANSFERASE SUBUNIT B MITOCHONDRIAL AND PROKARYOTIC PET112-RELATED"/>
    <property type="match status" value="1"/>
</dbReference>
<comment type="catalytic activity">
    <reaction evidence="10 11">
        <text>L-glutamyl-tRNA(Gln) + L-glutamine + ATP + H2O = L-glutaminyl-tRNA(Gln) + L-glutamate + ADP + phosphate + H(+)</text>
        <dbReference type="Rhea" id="RHEA:17521"/>
        <dbReference type="Rhea" id="RHEA-COMP:9681"/>
        <dbReference type="Rhea" id="RHEA-COMP:9684"/>
        <dbReference type="ChEBI" id="CHEBI:15377"/>
        <dbReference type="ChEBI" id="CHEBI:15378"/>
        <dbReference type="ChEBI" id="CHEBI:29985"/>
        <dbReference type="ChEBI" id="CHEBI:30616"/>
        <dbReference type="ChEBI" id="CHEBI:43474"/>
        <dbReference type="ChEBI" id="CHEBI:58359"/>
        <dbReference type="ChEBI" id="CHEBI:78520"/>
        <dbReference type="ChEBI" id="CHEBI:78521"/>
        <dbReference type="ChEBI" id="CHEBI:456216"/>
    </reaction>
</comment>
<dbReference type="Gene3D" id="1.10.10.410">
    <property type="match status" value="1"/>
</dbReference>
<proteinExistence type="inferred from homology"/>
<dbReference type="STRING" id="1121881.SAMN02745225_01295"/>
<comment type="similarity">
    <text evidence="1 11">Belongs to the GatB/GatE family. GatB subfamily.</text>
</comment>
<dbReference type="InterPro" id="IPR023168">
    <property type="entry name" value="GatB_Yqey_C_2"/>
</dbReference>
<evidence type="ECO:0000256" key="8">
    <source>
        <dbReference type="ARBA" id="ARBA00024799"/>
    </source>
</evidence>
<comment type="catalytic activity">
    <reaction evidence="9 11">
        <text>L-aspartyl-tRNA(Asn) + L-glutamine + ATP + H2O = L-asparaginyl-tRNA(Asn) + L-glutamate + ADP + phosphate + 2 H(+)</text>
        <dbReference type="Rhea" id="RHEA:14513"/>
        <dbReference type="Rhea" id="RHEA-COMP:9674"/>
        <dbReference type="Rhea" id="RHEA-COMP:9677"/>
        <dbReference type="ChEBI" id="CHEBI:15377"/>
        <dbReference type="ChEBI" id="CHEBI:15378"/>
        <dbReference type="ChEBI" id="CHEBI:29985"/>
        <dbReference type="ChEBI" id="CHEBI:30616"/>
        <dbReference type="ChEBI" id="CHEBI:43474"/>
        <dbReference type="ChEBI" id="CHEBI:58359"/>
        <dbReference type="ChEBI" id="CHEBI:78515"/>
        <dbReference type="ChEBI" id="CHEBI:78516"/>
        <dbReference type="ChEBI" id="CHEBI:456216"/>
    </reaction>
</comment>
<dbReference type="SUPFAM" id="SSF89095">
    <property type="entry name" value="GatB/YqeY motif"/>
    <property type="match status" value="1"/>
</dbReference>
<dbReference type="PANTHER" id="PTHR11659:SF4">
    <property type="entry name" value="ASPARTYL_GLUTAMYL-TRNA(GLN) AMIDOTRANSFERASE SUBUNIT B_E CATALYTIC DOMAIN-CONTAINING PROTEIN"/>
    <property type="match status" value="1"/>
</dbReference>
<evidence type="ECO:0000313" key="13">
    <source>
        <dbReference type="EMBL" id="SHE67567.1"/>
    </source>
</evidence>
<dbReference type="GO" id="GO:0006412">
    <property type="term" value="P:translation"/>
    <property type="evidence" value="ECO:0007669"/>
    <property type="project" value="UniProtKB-UniRule"/>
</dbReference>
<organism evidence="13 14">
    <name type="scientific">Ferrithrix thermotolerans DSM 19514</name>
    <dbReference type="NCBI Taxonomy" id="1121881"/>
    <lineage>
        <taxon>Bacteria</taxon>
        <taxon>Bacillati</taxon>
        <taxon>Actinomycetota</taxon>
        <taxon>Acidimicrobiia</taxon>
        <taxon>Acidimicrobiales</taxon>
        <taxon>Acidimicrobiaceae</taxon>
        <taxon>Ferrithrix</taxon>
    </lineage>
</organism>
<keyword evidence="6 11" id="KW-0067">ATP-binding</keyword>
<evidence type="ECO:0000256" key="7">
    <source>
        <dbReference type="ARBA" id="ARBA00022917"/>
    </source>
</evidence>
<gene>
    <name evidence="11" type="primary">gatB</name>
    <name evidence="13" type="ORF">SAMN02745225_01295</name>
</gene>
<keyword evidence="7 11" id="KW-0648">Protein biosynthesis</keyword>
<dbReference type="EMBL" id="FQUL01000016">
    <property type="protein sequence ID" value="SHE67567.1"/>
    <property type="molecule type" value="Genomic_DNA"/>
</dbReference>
<sequence length="490" mass="55093">MPNSQEVESKGVAWEYEGFELVVGLEVHTELKTRSKLFCSCANEFGKTPNTNVCPICLGLPGTLPVLNKQVVELAIKIGLALNCNVRKSTFHRKNYFYPDLPKGYQISQYDLPINSDGYLDLPSGSRVGVVRAHIEEDTGKISHMGASGRMDKSAYSLIDYNRAGVPLTEIVSAPDIRSPEQAREYVQELRQTLVALGVSDGRMEEGSLRVDANVSVRPIGSDELRTRCEIKNLNSLRSLVRAIDYEGKRHVKLYQRGESPVQETRHWDEARQRTGSLRSKEEANDYRYFLEPDLMALAPSESLVEKIKGEIVDTPKKRREFLKDALRGEDMSDQIEKAIDFDLYPFVSYAIEQGVAPRLAVARTANELAALVFDAKHLTKERFVEVLRLEDSKEISPSQAKTLLLKVAEDDRSIEEIVISLDLKKADVSETEELVLRVKDDSPKEWERFLEGQDQLIGFFVGKVMKLSSGKADGALVKDILLQLRAESK</sequence>
<comment type="function">
    <text evidence="8 11">Allows the formation of correctly charged Asn-tRNA(Asn) or Gln-tRNA(Gln) through the transamidation of misacylated Asp-tRNA(Asn) or Glu-tRNA(Gln) in organisms which lack either or both of asparaginyl-tRNA or glutaminyl-tRNA synthetases. The reaction takes place in the presence of glutamine and ATP through an activated phospho-Asp-tRNA(Asn) or phospho-Glu-tRNA(Gln).</text>
</comment>
<dbReference type="NCBIfam" id="TIGR00133">
    <property type="entry name" value="gatB"/>
    <property type="match status" value="1"/>
</dbReference>
<evidence type="ECO:0000256" key="11">
    <source>
        <dbReference type="HAMAP-Rule" id="MF_00121"/>
    </source>
</evidence>
<dbReference type="InterPro" id="IPR003789">
    <property type="entry name" value="Asn/Gln_tRNA_amidoTrase-B-like"/>
</dbReference>
<dbReference type="GO" id="GO:0005524">
    <property type="term" value="F:ATP binding"/>
    <property type="evidence" value="ECO:0007669"/>
    <property type="project" value="UniProtKB-KW"/>
</dbReference>
<evidence type="ECO:0000256" key="9">
    <source>
        <dbReference type="ARBA" id="ARBA00047380"/>
    </source>
</evidence>
<name>A0A1M4VF31_9ACTN</name>
<evidence type="ECO:0000256" key="3">
    <source>
        <dbReference type="ARBA" id="ARBA00016923"/>
    </source>
</evidence>
<protein>
    <recommendedName>
        <fullName evidence="3 11">Aspartyl/glutamyl-tRNA(Asn/Gln) amidotransferase subunit B</fullName>
        <shortName evidence="11">Asp/Glu-ADT subunit B</shortName>
        <ecNumber evidence="11">6.3.5.-</ecNumber>
    </recommendedName>
</protein>
<dbReference type="AlphaFoldDB" id="A0A1M4VF31"/>
<dbReference type="InterPro" id="IPR006075">
    <property type="entry name" value="Asn/Gln-tRNA_Trfase_suB/E_cat"/>
</dbReference>
<dbReference type="EC" id="6.3.5.-" evidence="11"/>
<dbReference type="Pfam" id="PF02637">
    <property type="entry name" value="GatB_Yqey"/>
    <property type="match status" value="1"/>
</dbReference>
<dbReference type="InterPro" id="IPR004413">
    <property type="entry name" value="GatB"/>
</dbReference>
<dbReference type="SMART" id="SM00845">
    <property type="entry name" value="GatB_Yqey"/>
    <property type="match status" value="1"/>
</dbReference>
<reference evidence="14" key="1">
    <citation type="submission" date="2016-11" db="EMBL/GenBank/DDBJ databases">
        <authorList>
            <person name="Varghese N."/>
            <person name="Submissions S."/>
        </authorList>
    </citation>
    <scope>NUCLEOTIDE SEQUENCE [LARGE SCALE GENOMIC DNA]</scope>
    <source>
        <strain evidence="14">DSM 19514</strain>
    </source>
</reference>
<dbReference type="RefSeq" id="WP_072790188.1">
    <property type="nucleotide sequence ID" value="NZ_FQUL01000016.1"/>
</dbReference>
<dbReference type="InterPro" id="IPR014746">
    <property type="entry name" value="Gln_synth/guanido_kin_cat_dom"/>
</dbReference>
<evidence type="ECO:0000256" key="10">
    <source>
        <dbReference type="ARBA" id="ARBA00047913"/>
    </source>
</evidence>
<dbReference type="HAMAP" id="MF_00121">
    <property type="entry name" value="GatB"/>
    <property type="match status" value="1"/>
</dbReference>
<dbReference type="Pfam" id="PF02934">
    <property type="entry name" value="GatB_N"/>
    <property type="match status" value="1"/>
</dbReference>
<dbReference type="GO" id="GO:0016740">
    <property type="term" value="F:transferase activity"/>
    <property type="evidence" value="ECO:0007669"/>
    <property type="project" value="UniProtKB-KW"/>
</dbReference>
<dbReference type="SUPFAM" id="SSF55931">
    <property type="entry name" value="Glutamine synthetase/guanido kinase"/>
    <property type="match status" value="1"/>
</dbReference>
<evidence type="ECO:0000256" key="2">
    <source>
        <dbReference type="ARBA" id="ARBA00011123"/>
    </source>
</evidence>
<dbReference type="NCBIfam" id="NF004014">
    <property type="entry name" value="PRK05477.1-4"/>
    <property type="match status" value="1"/>
</dbReference>
<dbReference type="GO" id="GO:0050567">
    <property type="term" value="F:glutaminyl-tRNA synthase (glutamine-hydrolyzing) activity"/>
    <property type="evidence" value="ECO:0007669"/>
    <property type="project" value="UniProtKB-UniRule"/>
</dbReference>
<evidence type="ECO:0000256" key="6">
    <source>
        <dbReference type="ARBA" id="ARBA00022840"/>
    </source>
</evidence>
<dbReference type="InterPro" id="IPR017959">
    <property type="entry name" value="Asn/Gln-tRNA_amidoTrfase_suB/E"/>
</dbReference>
<feature type="domain" description="Asn/Gln amidotransferase" evidence="12">
    <location>
        <begin position="346"/>
        <end position="485"/>
    </location>
</feature>
<comment type="subunit">
    <text evidence="2 11">Heterotrimer of A, B and C subunits.</text>
</comment>
<evidence type="ECO:0000256" key="5">
    <source>
        <dbReference type="ARBA" id="ARBA00022741"/>
    </source>
</evidence>
<dbReference type="OrthoDB" id="9804078at2"/>
<evidence type="ECO:0000256" key="4">
    <source>
        <dbReference type="ARBA" id="ARBA00022598"/>
    </source>
</evidence>
<keyword evidence="14" id="KW-1185">Reference proteome</keyword>
<keyword evidence="4 11" id="KW-0436">Ligase</keyword>
<dbReference type="NCBIfam" id="NF004012">
    <property type="entry name" value="PRK05477.1-2"/>
    <property type="match status" value="1"/>
</dbReference>